<name>A0A368XPR3_9BURK</name>
<dbReference type="GO" id="GO:0007165">
    <property type="term" value="P:signal transduction"/>
    <property type="evidence" value="ECO:0007669"/>
    <property type="project" value="UniProtKB-KW"/>
</dbReference>
<comment type="similarity">
    <text evidence="3">Belongs to the methyl-accepting chemotaxis (MCP) protein family.</text>
</comment>
<feature type="region of interest" description="Disordered" evidence="6">
    <location>
        <begin position="275"/>
        <end position="303"/>
    </location>
</feature>
<keyword evidence="11" id="KW-1185">Reference proteome</keyword>
<dbReference type="RefSeq" id="WP_114470551.1">
    <property type="nucleotide sequence ID" value="NZ_QPJK01000008.1"/>
</dbReference>
<feature type="transmembrane region" description="Helical" evidence="7">
    <location>
        <begin position="12"/>
        <end position="33"/>
    </location>
</feature>
<feature type="domain" description="HAMP" evidence="9">
    <location>
        <begin position="215"/>
        <end position="267"/>
    </location>
</feature>
<comment type="caution">
    <text evidence="10">The sequence shown here is derived from an EMBL/GenBank/DDBJ whole genome shotgun (WGS) entry which is preliminary data.</text>
</comment>
<keyword evidence="5" id="KW-0175">Coiled coil</keyword>
<protein>
    <submittedName>
        <fullName evidence="10">Methyl-accepting chemotaxis protein</fullName>
    </submittedName>
</protein>
<dbReference type="CDD" id="cd06225">
    <property type="entry name" value="HAMP"/>
    <property type="match status" value="1"/>
</dbReference>
<keyword evidence="2" id="KW-0488">Methylation</keyword>
<dbReference type="InterPro" id="IPR004089">
    <property type="entry name" value="MCPsignal_dom"/>
</dbReference>
<dbReference type="InterPro" id="IPR003660">
    <property type="entry name" value="HAMP_dom"/>
</dbReference>
<dbReference type="GO" id="GO:0004888">
    <property type="term" value="F:transmembrane signaling receptor activity"/>
    <property type="evidence" value="ECO:0007669"/>
    <property type="project" value="TreeGrafter"/>
</dbReference>
<dbReference type="Proteomes" id="UP000252884">
    <property type="component" value="Unassembled WGS sequence"/>
</dbReference>
<dbReference type="Pfam" id="PF00015">
    <property type="entry name" value="MCPsignal"/>
    <property type="match status" value="1"/>
</dbReference>
<evidence type="ECO:0000313" key="10">
    <source>
        <dbReference type="EMBL" id="RCW68004.1"/>
    </source>
</evidence>
<accession>A0A368XPR3</accession>
<gene>
    <name evidence="10" type="ORF">DES41_108181</name>
</gene>
<evidence type="ECO:0000256" key="5">
    <source>
        <dbReference type="SAM" id="Coils"/>
    </source>
</evidence>
<dbReference type="Pfam" id="PF00672">
    <property type="entry name" value="HAMP"/>
    <property type="match status" value="1"/>
</dbReference>
<keyword evidence="7" id="KW-0472">Membrane</keyword>
<keyword evidence="4" id="KW-0807">Transducer</keyword>
<evidence type="ECO:0000256" key="6">
    <source>
        <dbReference type="SAM" id="MobiDB-lite"/>
    </source>
</evidence>
<dbReference type="PANTHER" id="PTHR43531">
    <property type="entry name" value="PROTEIN ICFG"/>
    <property type="match status" value="1"/>
</dbReference>
<dbReference type="OrthoDB" id="9763018at2"/>
<reference evidence="10 11" key="1">
    <citation type="submission" date="2018-07" db="EMBL/GenBank/DDBJ databases">
        <title>Genomic Encyclopedia of Type Strains, Phase IV (KMG-IV): sequencing the most valuable type-strain genomes for metagenomic binning, comparative biology and taxonomic classification.</title>
        <authorList>
            <person name="Goeker M."/>
        </authorList>
    </citation>
    <scope>NUCLEOTIDE SEQUENCE [LARGE SCALE GENOMIC DNA]</scope>
    <source>
        <strain evidence="10 11">DSM 21634</strain>
    </source>
</reference>
<dbReference type="GO" id="GO:0005886">
    <property type="term" value="C:plasma membrane"/>
    <property type="evidence" value="ECO:0007669"/>
    <property type="project" value="TreeGrafter"/>
</dbReference>
<dbReference type="PANTHER" id="PTHR43531:SF14">
    <property type="entry name" value="METHYL-ACCEPTING CHEMOTAXIS PROTEIN I-RELATED"/>
    <property type="match status" value="1"/>
</dbReference>
<dbReference type="FunFam" id="1.10.287.950:FF:000001">
    <property type="entry name" value="Methyl-accepting chemotaxis sensory transducer"/>
    <property type="match status" value="1"/>
</dbReference>
<feature type="domain" description="Methyl-accepting transducer" evidence="8">
    <location>
        <begin position="272"/>
        <end position="501"/>
    </location>
</feature>
<feature type="transmembrane region" description="Helical" evidence="7">
    <location>
        <begin position="193"/>
        <end position="213"/>
    </location>
</feature>
<feature type="region of interest" description="Disordered" evidence="6">
    <location>
        <begin position="526"/>
        <end position="577"/>
    </location>
</feature>
<evidence type="ECO:0000256" key="7">
    <source>
        <dbReference type="SAM" id="Phobius"/>
    </source>
</evidence>
<dbReference type="PROSITE" id="PS50885">
    <property type="entry name" value="HAMP"/>
    <property type="match status" value="1"/>
</dbReference>
<evidence type="ECO:0000256" key="3">
    <source>
        <dbReference type="ARBA" id="ARBA00029447"/>
    </source>
</evidence>
<dbReference type="InterPro" id="IPR051310">
    <property type="entry name" value="MCP_chemotaxis"/>
</dbReference>
<dbReference type="EMBL" id="QPJK01000008">
    <property type="protein sequence ID" value="RCW68004.1"/>
    <property type="molecule type" value="Genomic_DNA"/>
</dbReference>
<proteinExistence type="inferred from homology"/>
<evidence type="ECO:0000256" key="1">
    <source>
        <dbReference type="ARBA" id="ARBA00004370"/>
    </source>
</evidence>
<evidence type="ECO:0000256" key="2">
    <source>
        <dbReference type="ARBA" id="ARBA00022481"/>
    </source>
</evidence>
<dbReference type="Gene3D" id="1.10.287.950">
    <property type="entry name" value="Methyl-accepting chemotaxis protein"/>
    <property type="match status" value="1"/>
</dbReference>
<evidence type="ECO:0000259" key="8">
    <source>
        <dbReference type="PROSITE" id="PS50111"/>
    </source>
</evidence>
<dbReference type="Pfam" id="PF12729">
    <property type="entry name" value="4HB_MCP_1"/>
    <property type="match status" value="1"/>
</dbReference>
<keyword evidence="7" id="KW-0812">Transmembrane</keyword>
<evidence type="ECO:0000259" key="9">
    <source>
        <dbReference type="PROSITE" id="PS50885"/>
    </source>
</evidence>
<feature type="compositionally biased region" description="Basic and acidic residues" evidence="6">
    <location>
        <begin position="561"/>
        <end position="570"/>
    </location>
</feature>
<keyword evidence="7" id="KW-1133">Transmembrane helix</keyword>
<dbReference type="PROSITE" id="PS50111">
    <property type="entry name" value="CHEMOTAXIS_TRANSDUC_2"/>
    <property type="match status" value="1"/>
</dbReference>
<dbReference type="AlphaFoldDB" id="A0A368XPR3"/>
<organism evidence="10 11">
    <name type="scientific">Pseudorhodoferax soli</name>
    <dbReference type="NCBI Taxonomy" id="545864"/>
    <lineage>
        <taxon>Bacteria</taxon>
        <taxon>Pseudomonadati</taxon>
        <taxon>Pseudomonadota</taxon>
        <taxon>Betaproteobacteria</taxon>
        <taxon>Burkholderiales</taxon>
        <taxon>Comamonadaceae</taxon>
    </lineage>
</organism>
<dbReference type="SMART" id="SM00283">
    <property type="entry name" value="MA"/>
    <property type="match status" value="1"/>
</dbReference>
<dbReference type="SUPFAM" id="SSF58104">
    <property type="entry name" value="Methyl-accepting chemotaxis protein (MCP) signaling domain"/>
    <property type="match status" value="1"/>
</dbReference>
<comment type="subcellular location">
    <subcellularLocation>
        <location evidence="1">Membrane</location>
    </subcellularLocation>
</comment>
<dbReference type="GO" id="GO:0006935">
    <property type="term" value="P:chemotaxis"/>
    <property type="evidence" value="ECO:0007669"/>
    <property type="project" value="TreeGrafter"/>
</dbReference>
<sequence>MKFLSRLNIGPRLGVGFGTVLLLSVLVGVLALHRLGTVNDATRDMATNWLVSMDALDDYRTELAVVRNAEGAHLSATAQGDMNAQEAAIKAAQGTMNKAWQRYAPLVGDGEERRLATAITAGQQAYFGAVDRMLVASRKAEAGAEEARRLYTADSGKEYSALVASLDKAVALQVQGGEEAYAQSQSTFSQARLEVIGILAAAVVLGAALAWLLTRSITQPLARAVQVAQTVAQGDLTSVIEVQSKDETGVLLGALREMNAKLATIVFQVRDSSDSISTGSTEIASGNSDLSARTEAQASSLEQTAASMEQLTATIRQNSDTAQQAAQLAQSASTSAQAGGRVVSEVIQTMQGISQSSSKVADIIGVIDGIAFQTNILALNAAVEAARAGEQGRGFAVVAGEVRSLAQRSADAAKEIKELITQSGDRVESGARLVAEAGTSMDEIVGQVRRVNDLIAEISAASREQSSGIGQIGEAVSQLDQVTQQNAALVEEMAAAADSLKSQAVRMTGAVAVFRVAANASAPLEPVPRAAAPMPPRSPQRPATVRTPGASAARALPPKATVKEKEKATAEADWEAF</sequence>
<feature type="coiled-coil region" evidence="5">
    <location>
        <begin position="472"/>
        <end position="499"/>
    </location>
</feature>
<dbReference type="SMART" id="SM00304">
    <property type="entry name" value="HAMP"/>
    <property type="match status" value="1"/>
</dbReference>
<evidence type="ECO:0000256" key="4">
    <source>
        <dbReference type="PROSITE-ProRule" id="PRU00284"/>
    </source>
</evidence>
<dbReference type="CDD" id="cd11386">
    <property type="entry name" value="MCP_signal"/>
    <property type="match status" value="1"/>
</dbReference>
<dbReference type="InterPro" id="IPR024478">
    <property type="entry name" value="HlyB_4HB_MCP"/>
</dbReference>
<evidence type="ECO:0000313" key="11">
    <source>
        <dbReference type="Proteomes" id="UP000252884"/>
    </source>
</evidence>